<dbReference type="NCBIfam" id="NF045549">
    <property type="entry name" value="GGPPsyn_IdsB"/>
    <property type="match status" value="1"/>
</dbReference>
<evidence type="ECO:0000256" key="3">
    <source>
        <dbReference type="ARBA" id="ARBA00022842"/>
    </source>
</evidence>
<dbReference type="PANTHER" id="PTHR12001:SF86">
    <property type="entry name" value="GERANYLGERANYL DIPHOSPHATE SYNTHASE"/>
    <property type="match status" value="1"/>
</dbReference>
<evidence type="ECO:0000313" key="5">
    <source>
        <dbReference type="EMBL" id="MBP2191554.1"/>
    </source>
</evidence>
<evidence type="ECO:0000256" key="2">
    <source>
        <dbReference type="ARBA" id="ARBA00022723"/>
    </source>
</evidence>
<dbReference type="RefSeq" id="WP_209893333.1">
    <property type="nucleotide sequence ID" value="NZ_JAGGMR010000001.1"/>
</dbReference>
<reference evidence="5 6" key="1">
    <citation type="submission" date="2021-03" db="EMBL/GenBank/DDBJ databases">
        <title>Sequencing the genomes of 1000 actinobacteria strains.</title>
        <authorList>
            <person name="Klenk H.-P."/>
        </authorList>
    </citation>
    <scope>NUCLEOTIDE SEQUENCE [LARGE SCALE GENOMIC DNA]</scope>
    <source>
        <strain evidence="5 6">DSM 45516</strain>
    </source>
</reference>
<dbReference type="EMBL" id="JAGGMR010000001">
    <property type="protein sequence ID" value="MBP2191554.1"/>
    <property type="molecule type" value="Genomic_DNA"/>
</dbReference>
<dbReference type="PANTHER" id="PTHR12001">
    <property type="entry name" value="GERANYLGERANYL PYROPHOSPHATE SYNTHASE"/>
    <property type="match status" value="1"/>
</dbReference>
<dbReference type="SFLD" id="SFLDS00005">
    <property type="entry name" value="Isoprenoid_Synthase_Type_I"/>
    <property type="match status" value="1"/>
</dbReference>
<dbReference type="EC" id="2.5.1.29" evidence="5"/>
<keyword evidence="4 5" id="KW-0808">Transferase</keyword>
<dbReference type="Pfam" id="PF00348">
    <property type="entry name" value="polyprenyl_synt"/>
    <property type="match status" value="1"/>
</dbReference>
<accession>A0ABS4QIM6</accession>
<comment type="similarity">
    <text evidence="4">Belongs to the FPP/GGPP synthase family.</text>
</comment>
<dbReference type="InterPro" id="IPR033749">
    <property type="entry name" value="Polyprenyl_synt_CS"/>
</dbReference>
<dbReference type="SFLD" id="SFLDG01017">
    <property type="entry name" value="Polyprenyl_Transferase_Like"/>
    <property type="match status" value="1"/>
</dbReference>
<comment type="pathway">
    <text evidence="1">Isoprenoid biosynthesis.</text>
</comment>
<sequence>MAISSQLHTTDGAAELILLSARSVWEPHLIAQVESLPQPLCTMAGYHFGRWDAEGTPVRGVPGKGVRPALVLAAAAACGGSVAQAAPAAAAVELLHNFTLVHDDVMDGDSTRRGRPTVWTVWGVADAILLGDALHAAAIRILVDEMAPGIATAVVAWLETAALELCRGQHEDCLFETVSAVGIEAYIRMAAGKTAALTGSACAVGALCAGADRGLVAQMDAFGRELGLAFQFVDDILGIWGDPEVTGKPVGNDLARRKLSLPVVAALESGTTAAVELEGLYRSQAPLTPADIARAMELIEVAGGRRVARQLAEQRIRAALTALPDLADTADLAVLTHAMTHRNR</sequence>
<evidence type="ECO:0000256" key="4">
    <source>
        <dbReference type="RuleBase" id="RU004466"/>
    </source>
</evidence>
<dbReference type="EC" id="2.5.1.10" evidence="5"/>
<gene>
    <name evidence="5" type="ORF">BJ987_004455</name>
</gene>
<keyword evidence="3" id="KW-0460">Magnesium</keyword>
<protein>
    <submittedName>
        <fullName evidence="5">Geranylgeranyl diphosphate synthase type I</fullName>
        <ecNumber evidence="5">2.5.1.1</ecNumber>
        <ecNumber evidence="5">2.5.1.10</ecNumber>
        <ecNumber evidence="5">2.5.1.29</ecNumber>
    </submittedName>
</protein>
<dbReference type="GO" id="GO:0004311">
    <property type="term" value="F:geranylgeranyl diphosphate synthase activity"/>
    <property type="evidence" value="ECO:0007669"/>
    <property type="project" value="UniProtKB-EC"/>
</dbReference>
<keyword evidence="6" id="KW-1185">Reference proteome</keyword>
<dbReference type="GO" id="GO:0004337">
    <property type="term" value="F:(2E,6E)-farnesyl diphosphate synthase activity"/>
    <property type="evidence" value="ECO:0007669"/>
    <property type="project" value="UniProtKB-EC"/>
</dbReference>
<keyword evidence="2" id="KW-0479">Metal-binding</keyword>
<dbReference type="Gene3D" id="1.10.600.10">
    <property type="entry name" value="Farnesyl Diphosphate Synthase"/>
    <property type="match status" value="1"/>
</dbReference>
<evidence type="ECO:0000313" key="6">
    <source>
        <dbReference type="Proteomes" id="UP001519325"/>
    </source>
</evidence>
<dbReference type="InterPro" id="IPR008949">
    <property type="entry name" value="Isoprenoid_synthase_dom_sf"/>
</dbReference>
<dbReference type="CDD" id="cd00685">
    <property type="entry name" value="Trans_IPPS_HT"/>
    <property type="match status" value="1"/>
</dbReference>
<organism evidence="5 6">
    <name type="scientific">Nocardia goodfellowii</name>
    <dbReference type="NCBI Taxonomy" id="882446"/>
    <lineage>
        <taxon>Bacteria</taxon>
        <taxon>Bacillati</taxon>
        <taxon>Actinomycetota</taxon>
        <taxon>Actinomycetes</taxon>
        <taxon>Mycobacteriales</taxon>
        <taxon>Nocardiaceae</taxon>
        <taxon>Nocardia</taxon>
    </lineage>
</organism>
<evidence type="ECO:0000256" key="1">
    <source>
        <dbReference type="ARBA" id="ARBA00005128"/>
    </source>
</evidence>
<dbReference type="GO" id="GO:0004161">
    <property type="term" value="F:dimethylallyltranstransferase activity"/>
    <property type="evidence" value="ECO:0007669"/>
    <property type="project" value="UniProtKB-EC"/>
</dbReference>
<name>A0ABS4QIM6_9NOCA</name>
<dbReference type="EC" id="2.5.1.1" evidence="5"/>
<dbReference type="Proteomes" id="UP001519325">
    <property type="component" value="Unassembled WGS sequence"/>
</dbReference>
<comment type="caution">
    <text evidence="5">The sequence shown here is derived from an EMBL/GenBank/DDBJ whole genome shotgun (WGS) entry which is preliminary data.</text>
</comment>
<proteinExistence type="inferred from homology"/>
<dbReference type="InterPro" id="IPR000092">
    <property type="entry name" value="Polyprenyl_synt"/>
</dbReference>
<dbReference type="SUPFAM" id="SSF48576">
    <property type="entry name" value="Terpenoid synthases"/>
    <property type="match status" value="1"/>
</dbReference>
<dbReference type="PROSITE" id="PS00723">
    <property type="entry name" value="POLYPRENYL_SYNTHASE_1"/>
    <property type="match status" value="1"/>
</dbReference>